<dbReference type="eggNOG" id="KOG0656">
    <property type="taxonomic scope" value="Eukaryota"/>
</dbReference>
<dbReference type="PROSITE" id="PS00292">
    <property type="entry name" value="CYCLINS"/>
    <property type="match status" value="1"/>
</dbReference>
<keyword evidence="3 5" id="KW-0195">Cyclin</keyword>
<keyword evidence="4" id="KW-0131">Cell cycle</keyword>
<evidence type="ECO:0000256" key="5">
    <source>
        <dbReference type="RuleBase" id="RU000383"/>
    </source>
</evidence>
<dbReference type="SUPFAM" id="SSF47954">
    <property type="entry name" value="Cyclin-like"/>
    <property type="match status" value="1"/>
</dbReference>
<dbReference type="GO" id="GO:0005634">
    <property type="term" value="C:nucleus"/>
    <property type="evidence" value="ECO:0000318"/>
    <property type="project" value="GO_Central"/>
</dbReference>
<reference evidence="8 9" key="1">
    <citation type="journal article" date="2013" name="Proc. Natl. Acad. Sci. U.S.A.">
        <title>Fine-scale variation in meiotic recombination in Mimulus inferred from population shotgun sequencing.</title>
        <authorList>
            <person name="Hellsten U."/>
            <person name="Wright K.M."/>
            <person name="Jenkins J."/>
            <person name="Shu S."/>
            <person name="Yuan Y."/>
            <person name="Wessler S.R."/>
            <person name="Schmutz J."/>
            <person name="Willis J.H."/>
            <person name="Rokhsar D.S."/>
        </authorList>
    </citation>
    <scope>NUCLEOTIDE SEQUENCE [LARGE SCALE GENOMIC DNA]</scope>
    <source>
        <strain evidence="9">cv. DUN x IM62</strain>
    </source>
</reference>
<organism evidence="8 9">
    <name type="scientific">Erythranthe guttata</name>
    <name type="common">Yellow monkey flower</name>
    <name type="synonym">Mimulus guttatus</name>
    <dbReference type="NCBI Taxonomy" id="4155"/>
    <lineage>
        <taxon>Eukaryota</taxon>
        <taxon>Viridiplantae</taxon>
        <taxon>Streptophyta</taxon>
        <taxon>Embryophyta</taxon>
        <taxon>Tracheophyta</taxon>
        <taxon>Spermatophyta</taxon>
        <taxon>Magnoliopsida</taxon>
        <taxon>eudicotyledons</taxon>
        <taxon>Gunneridae</taxon>
        <taxon>Pentapetalae</taxon>
        <taxon>asterids</taxon>
        <taxon>lamiids</taxon>
        <taxon>Lamiales</taxon>
        <taxon>Phrymaceae</taxon>
        <taxon>Erythranthe</taxon>
    </lineage>
</organism>
<evidence type="ECO:0000259" key="6">
    <source>
        <dbReference type="SMART" id="SM00385"/>
    </source>
</evidence>
<evidence type="ECO:0000256" key="3">
    <source>
        <dbReference type="ARBA" id="ARBA00023127"/>
    </source>
</evidence>
<dbReference type="Pfam" id="PF00134">
    <property type="entry name" value="Cyclin_N"/>
    <property type="match status" value="1"/>
</dbReference>
<dbReference type="InterPro" id="IPR039361">
    <property type="entry name" value="Cyclin"/>
</dbReference>
<dbReference type="GO" id="GO:0000082">
    <property type="term" value="P:G1/S transition of mitotic cell cycle"/>
    <property type="evidence" value="ECO:0000318"/>
    <property type="project" value="GO_Central"/>
</dbReference>
<dbReference type="CDD" id="cd20544">
    <property type="entry name" value="CYCLIN_AtCycD-like_rpt2"/>
    <property type="match status" value="1"/>
</dbReference>
<evidence type="ECO:0000256" key="2">
    <source>
        <dbReference type="ARBA" id="ARBA00022618"/>
    </source>
</evidence>
<dbReference type="GO" id="GO:0000307">
    <property type="term" value="C:cyclin-dependent protein kinase holoenzyme complex"/>
    <property type="evidence" value="ECO:0000318"/>
    <property type="project" value="GO_Central"/>
</dbReference>
<dbReference type="STRING" id="4155.A0A022Q1M7"/>
<feature type="domain" description="Cyclin-like" evidence="6">
    <location>
        <begin position="85"/>
        <end position="173"/>
    </location>
</feature>
<feature type="non-terminal residue" evidence="8">
    <location>
        <position position="293"/>
    </location>
</feature>
<dbReference type="CDD" id="cd20543">
    <property type="entry name" value="CYCLIN_AtCycD-like_rpt1"/>
    <property type="match status" value="1"/>
</dbReference>
<name>A0A022Q1M7_ERYGU</name>
<dbReference type="GO" id="GO:0051301">
    <property type="term" value="P:cell division"/>
    <property type="evidence" value="ECO:0007669"/>
    <property type="project" value="UniProtKB-KW"/>
</dbReference>
<evidence type="ECO:0000313" key="8">
    <source>
        <dbReference type="EMBL" id="EYU22467.1"/>
    </source>
</evidence>
<evidence type="ECO:0000259" key="7">
    <source>
        <dbReference type="SMART" id="SM01332"/>
    </source>
</evidence>
<evidence type="ECO:0000256" key="1">
    <source>
        <dbReference type="ARBA" id="ARBA00009065"/>
    </source>
</evidence>
<sequence>MSFSCSSDCFSDLLSGEASNNIILSAGGDYSPEYSSDLESRPPDVEEAIAGLLEDERDLFRISSSRSDHHQRRPIDASVRTESVAWILKVQRYYGFQPLTAYLSVNYFDRFLHSHHLPTINGWPLQLLSVACLSLAAKMEEPLVPLLFNLQVEDAKFIFEARTIQRMELLVLRVLDWKLRSITPFCYLRFFAHKIDPTGNYTDFISSRATEIILSTNQERSFLECRPSCLAAAVIICAANYLPKFSSITAGQHTESWCDGLINKDEIMSCHELIQRITFNNIWAKSFATAPNH</sequence>
<dbReference type="InterPro" id="IPR013763">
    <property type="entry name" value="Cyclin-like_dom"/>
</dbReference>
<dbReference type="InterPro" id="IPR006671">
    <property type="entry name" value="Cyclin_N"/>
</dbReference>
<dbReference type="GO" id="GO:0005737">
    <property type="term" value="C:cytoplasm"/>
    <property type="evidence" value="ECO:0000318"/>
    <property type="project" value="GO_Central"/>
</dbReference>
<dbReference type="FunFam" id="1.10.472.10:FF:000034">
    <property type="entry name" value="D2/4-type cyclin"/>
    <property type="match status" value="1"/>
</dbReference>
<dbReference type="Proteomes" id="UP000030748">
    <property type="component" value="Unassembled WGS sequence"/>
</dbReference>
<protein>
    <submittedName>
        <fullName evidence="8">Uncharacterized protein</fullName>
    </submittedName>
</protein>
<feature type="domain" description="Cyclin C-terminal" evidence="7">
    <location>
        <begin position="182"/>
        <end position="292"/>
    </location>
</feature>
<dbReference type="Gene3D" id="1.10.472.10">
    <property type="entry name" value="Cyclin-like"/>
    <property type="match status" value="2"/>
</dbReference>
<dbReference type="InterPro" id="IPR048258">
    <property type="entry name" value="Cyclins_cyclin-box"/>
</dbReference>
<accession>A0A022Q1M7</accession>
<gene>
    <name evidence="8" type="ORF">MIMGU_mgv1a019051mg</name>
</gene>
<dbReference type="Pfam" id="PF02984">
    <property type="entry name" value="Cyclin_C"/>
    <property type="match status" value="1"/>
</dbReference>
<dbReference type="SMART" id="SM00385">
    <property type="entry name" value="CYCLIN"/>
    <property type="match status" value="1"/>
</dbReference>
<dbReference type="AlphaFoldDB" id="A0A022Q1M7"/>
<keyword evidence="9" id="KW-1185">Reference proteome</keyword>
<dbReference type="GO" id="GO:0016538">
    <property type="term" value="F:cyclin-dependent protein serine/threonine kinase regulator activity"/>
    <property type="evidence" value="ECO:0000318"/>
    <property type="project" value="GO_Central"/>
</dbReference>
<comment type="similarity">
    <text evidence="1">Belongs to the cyclin family. Cyclin D subfamily.</text>
</comment>
<dbReference type="PANTHER" id="PTHR10177">
    <property type="entry name" value="CYCLINS"/>
    <property type="match status" value="1"/>
</dbReference>
<dbReference type="SMART" id="SM01332">
    <property type="entry name" value="Cyclin_C"/>
    <property type="match status" value="1"/>
</dbReference>
<keyword evidence="2" id="KW-0132">Cell division</keyword>
<evidence type="ECO:0000256" key="4">
    <source>
        <dbReference type="ARBA" id="ARBA00023306"/>
    </source>
</evidence>
<dbReference type="EMBL" id="KI632201">
    <property type="protein sequence ID" value="EYU22467.1"/>
    <property type="molecule type" value="Genomic_DNA"/>
</dbReference>
<dbReference type="InterPro" id="IPR036915">
    <property type="entry name" value="Cyclin-like_sf"/>
</dbReference>
<dbReference type="InterPro" id="IPR004367">
    <property type="entry name" value="Cyclin_C-dom"/>
</dbReference>
<proteinExistence type="inferred from homology"/>
<evidence type="ECO:0000313" key="9">
    <source>
        <dbReference type="Proteomes" id="UP000030748"/>
    </source>
</evidence>